<dbReference type="SUPFAM" id="SSF56672">
    <property type="entry name" value="DNA/RNA polymerases"/>
    <property type="match status" value="1"/>
</dbReference>
<protein>
    <submittedName>
        <fullName evidence="2">Copia protein</fullName>
    </submittedName>
</protein>
<dbReference type="InterPro" id="IPR043502">
    <property type="entry name" value="DNA/RNA_pol_sf"/>
</dbReference>
<sequence>MYMDIPPGYTVSTNGKLVCRLQKAIYGLKQSPRAWFGRFSLAMKKYGYRQSNVDHTLFLKKRKGKLTALIIYVDDMIITGDDSEEINRIQEQLNSEFEMKNLGELKYFLGIEVARSREGIFISQKKYVLDLLSKVGLLDCKLVETPIPQNLNFVETNDPVPTNREQYQRLVGKLIYLSHTRLDITYVVNVVSQHMQNPREEHMEVVTRILRYLKSSLGRGLIYSKNNHLEVEGYSDSDWAGTKLDRKSTTGYLTLVGGNLVT</sequence>
<gene>
    <name evidence="2" type="ORF">KK1_020466</name>
</gene>
<accession>A0A151UA97</accession>
<dbReference type="Gramene" id="C.cajan_19879.t">
    <property type="protein sequence ID" value="C.cajan_19879.t.cds1"/>
    <property type="gene ID" value="C.cajan_19879"/>
</dbReference>
<dbReference type="EMBL" id="CM003603">
    <property type="protein sequence ID" value="KYP76233.1"/>
    <property type="molecule type" value="Genomic_DNA"/>
</dbReference>
<dbReference type="Proteomes" id="UP000075243">
    <property type="component" value="Chromosome 1"/>
</dbReference>
<name>A0A151UA97_CAJCA</name>
<dbReference type="PANTHER" id="PTHR11439:SF467">
    <property type="entry name" value="INTEGRASE CATALYTIC DOMAIN-CONTAINING PROTEIN"/>
    <property type="match status" value="1"/>
</dbReference>
<evidence type="ECO:0000259" key="1">
    <source>
        <dbReference type="Pfam" id="PF07727"/>
    </source>
</evidence>
<reference evidence="2 3" key="1">
    <citation type="journal article" date="2012" name="Nat. Biotechnol.">
        <title>Draft genome sequence of pigeonpea (Cajanus cajan), an orphan legume crop of resource-poor farmers.</title>
        <authorList>
            <person name="Varshney R.K."/>
            <person name="Chen W."/>
            <person name="Li Y."/>
            <person name="Bharti A.K."/>
            <person name="Saxena R.K."/>
            <person name="Schlueter J.A."/>
            <person name="Donoghue M.T."/>
            <person name="Azam S."/>
            <person name="Fan G."/>
            <person name="Whaley A.M."/>
            <person name="Farmer A.D."/>
            <person name="Sheridan J."/>
            <person name="Iwata A."/>
            <person name="Tuteja R."/>
            <person name="Penmetsa R.V."/>
            <person name="Wu W."/>
            <person name="Upadhyaya H.D."/>
            <person name="Yang S.P."/>
            <person name="Shah T."/>
            <person name="Saxena K.B."/>
            <person name="Michael T."/>
            <person name="McCombie W.R."/>
            <person name="Yang B."/>
            <person name="Zhang G."/>
            <person name="Yang H."/>
            <person name="Wang J."/>
            <person name="Spillane C."/>
            <person name="Cook D.R."/>
            <person name="May G.D."/>
            <person name="Xu X."/>
            <person name="Jackson S.A."/>
        </authorList>
    </citation>
    <scope>NUCLEOTIDE SEQUENCE [LARGE SCALE GENOMIC DNA]</scope>
    <source>
        <strain evidence="3">cv. Asha</strain>
    </source>
</reference>
<evidence type="ECO:0000313" key="2">
    <source>
        <dbReference type="EMBL" id="KYP76233.1"/>
    </source>
</evidence>
<keyword evidence="3" id="KW-1185">Reference proteome</keyword>
<feature type="domain" description="Reverse transcriptase Ty1/copia-type" evidence="1">
    <location>
        <begin position="1"/>
        <end position="147"/>
    </location>
</feature>
<dbReference type="AlphaFoldDB" id="A0A151UA97"/>
<organism evidence="2 3">
    <name type="scientific">Cajanus cajan</name>
    <name type="common">Pigeon pea</name>
    <name type="synonym">Cajanus indicus</name>
    <dbReference type="NCBI Taxonomy" id="3821"/>
    <lineage>
        <taxon>Eukaryota</taxon>
        <taxon>Viridiplantae</taxon>
        <taxon>Streptophyta</taxon>
        <taxon>Embryophyta</taxon>
        <taxon>Tracheophyta</taxon>
        <taxon>Spermatophyta</taxon>
        <taxon>Magnoliopsida</taxon>
        <taxon>eudicotyledons</taxon>
        <taxon>Gunneridae</taxon>
        <taxon>Pentapetalae</taxon>
        <taxon>rosids</taxon>
        <taxon>fabids</taxon>
        <taxon>Fabales</taxon>
        <taxon>Fabaceae</taxon>
        <taxon>Papilionoideae</taxon>
        <taxon>50 kb inversion clade</taxon>
        <taxon>NPAAA clade</taxon>
        <taxon>indigoferoid/millettioid clade</taxon>
        <taxon>Phaseoleae</taxon>
        <taxon>Cajanus</taxon>
    </lineage>
</organism>
<evidence type="ECO:0000313" key="3">
    <source>
        <dbReference type="Proteomes" id="UP000075243"/>
    </source>
</evidence>
<dbReference type="Pfam" id="PF07727">
    <property type="entry name" value="RVT_2"/>
    <property type="match status" value="1"/>
</dbReference>
<dbReference type="InterPro" id="IPR013103">
    <property type="entry name" value="RVT_2"/>
</dbReference>
<dbReference type="PANTHER" id="PTHR11439">
    <property type="entry name" value="GAG-POL-RELATED RETROTRANSPOSON"/>
    <property type="match status" value="1"/>
</dbReference>
<proteinExistence type="predicted"/>